<evidence type="ECO:0000313" key="3">
    <source>
        <dbReference type="Proteomes" id="UP000714618"/>
    </source>
</evidence>
<sequence>MATAMWLAESKDRQTSSKTECQSDKIMGKARKDAEPIGLGITLQPTAEERKEIGCCVRLKGWLSTITKRGKSPDIIERWINSAVFRARTDLDANAEEGLLLPVQENERIGSEKNQVYIEVDLN</sequence>
<proteinExistence type="predicted"/>
<feature type="compositionally biased region" description="Basic and acidic residues" evidence="1">
    <location>
        <begin position="9"/>
        <end position="29"/>
    </location>
</feature>
<dbReference type="EMBL" id="CAIJEO010000002">
    <property type="protein sequence ID" value="CAD0087233.1"/>
    <property type="molecule type" value="Genomic_DNA"/>
</dbReference>
<feature type="region of interest" description="Disordered" evidence="1">
    <location>
        <begin position="1"/>
        <end position="29"/>
    </location>
</feature>
<dbReference type="AlphaFoldDB" id="A0A9N8JH13"/>
<gene>
    <name evidence="2" type="ORF">AWRI4233_LOCUS1283</name>
</gene>
<reference evidence="2" key="1">
    <citation type="submission" date="2020-06" db="EMBL/GenBank/DDBJ databases">
        <authorList>
            <person name="Onetto C."/>
        </authorList>
    </citation>
    <scope>NUCLEOTIDE SEQUENCE</scope>
</reference>
<keyword evidence="3" id="KW-1185">Reference proteome</keyword>
<organism evidence="2 3">
    <name type="scientific">Aureobasidium mustum</name>
    <dbReference type="NCBI Taxonomy" id="2773714"/>
    <lineage>
        <taxon>Eukaryota</taxon>
        <taxon>Fungi</taxon>
        <taxon>Dikarya</taxon>
        <taxon>Ascomycota</taxon>
        <taxon>Pezizomycotina</taxon>
        <taxon>Dothideomycetes</taxon>
        <taxon>Dothideomycetidae</taxon>
        <taxon>Dothideales</taxon>
        <taxon>Saccotheciaceae</taxon>
        <taxon>Aureobasidium</taxon>
    </lineage>
</organism>
<name>A0A9N8JH13_9PEZI</name>
<accession>A0A9N8JH13</accession>
<protein>
    <submittedName>
        <fullName evidence="2">Uncharacterized protein</fullName>
    </submittedName>
</protein>
<dbReference type="Proteomes" id="UP000714618">
    <property type="component" value="Unassembled WGS sequence"/>
</dbReference>
<evidence type="ECO:0000313" key="2">
    <source>
        <dbReference type="EMBL" id="CAD0087233.1"/>
    </source>
</evidence>
<comment type="caution">
    <text evidence="2">The sequence shown here is derived from an EMBL/GenBank/DDBJ whole genome shotgun (WGS) entry which is preliminary data.</text>
</comment>
<evidence type="ECO:0000256" key="1">
    <source>
        <dbReference type="SAM" id="MobiDB-lite"/>
    </source>
</evidence>